<organism evidence="4">
    <name type="scientific">Shewanella frigidimarina</name>
    <dbReference type="NCBI Taxonomy" id="56812"/>
    <lineage>
        <taxon>Bacteria</taxon>
        <taxon>Pseudomonadati</taxon>
        <taxon>Pseudomonadota</taxon>
        <taxon>Gammaproteobacteria</taxon>
        <taxon>Alteromonadales</taxon>
        <taxon>Shewanellaceae</taxon>
        <taxon>Shewanella</taxon>
    </lineage>
</organism>
<proteinExistence type="inferred from homology"/>
<sequence length="109" mass="12110">MNIEIETHNNYQVVKLYGEVDLSNSRSIKLDIIKLIKSKNNIIVDFTHLQYIDSSGMASLVEAFNEARENDTEFHIVGANGSPLQVLQLTRLNTVFNLADSVSAVSNNG</sequence>
<comment type="similarity">
    <text evidence="1 2">Belongs to the anti-sigma-factor antagonist family.</text>
</comment>
<feature type="domain" description="STAS" evidence="3">
    <location>
        <begin position="1"/>
        <end position="109"/>
    </location>
</feature>
<evidence type="ECO:0000313" key="5">
    <source>
        <dbReference type="Proteomes" id="UP000055702"/>
    </source>
</evidence>
<dbReference type="PANTHER" id="PTHR33495:SF2">
    <property type="entry name" value="ANTI-SIGMA FACTOR ANTAGONIST TM_1081-RELATED"/>
    <property type="match status" value="1"/>
</dbReference>
<dbReference type="PANTHER" id="PTHR33495">
    <property type="entry name" value="ANTI-SIGMA FACTOR ANTAGONIST TM_1081-RELATED-RELATED"/>
    <property type="match status" value="1"/>
</dbReference>
<evidence type="ECO:0000256" key="1">
    <source>
        <dbReference type="ARBA" id="ARBA00009013"/>
    </source>
</evidence>
<dbReference type="GO" id="GO:0043856">
    <property type="term" value="F:anti-sigma factor antagonist activity"/>
    <property type="evidence" value="ECO:0007669"/>
    <property type="project" value="InterPro"/>
</dbReference>
<dbReference type="CDD" id="cd07043">
    <property type="entry name" value="STAS_anti-anti-sigma_factors"/>
    <property type="match status" value="1"/>
</dbReference>
<protein>
    <recommendedName>
        <fullName evidence="2">Anti-sigma factor antagonist</fullName>
    </recommendedName>
</protein>
<dbReference type="Pfam" id="PF01740">
    <property type="entry name" value="STAS"/>
    <property type="match status" value="1"/>
</dbReference>
<dbReference type="AlphaFoldDB" id="A0A106BWS7"/>
<dbReference type="Proteomes" id="UP000055702">
    <property type="component" value="Unassembled WGS sequence"/>
</dbReference>
<evidence type="ECO:0000259" key="3">
    <source>
        <dbReference type="PROSITE" id="PS50801"/>
    </source>
</evidence>
<dbReference type="GeneID" id="41839062"/>
<accession>A0A106BWS7</accession>
<reference evidence="4 5" key="1">
    <citation type="submission" date="2016-01" db="EMBL/GenBank/DDBJ databases">
        <title>Draft genome of the antarctic isolate Shewanella frigidimarina Ag06-30.</title>
        <authorList>
            <person name="Parmeciano Di Noto G."/>
            <person name="Vazquez S."/>
            <person name="Mac Cormack W."/>
            <person name="Iriarte A."/>
            <person name="Quiroga C."/>
        </authorList>
    </citation>
    <scope>NUCLEOTIDE SEQUENCE [LARGE SCALE GENOMIC DNA]</scope>
    <source>
        <strain evidence="4 5">Ag06-30</strain>
    </source>
</reference>
<evidence type="ECO:0000313" key="4">
    <source>
        <dbReference type="EMBL" id="KVX00078.1"/>
    </source>
</evidence>
<dbReference type="PROSITE" id="PS50801">
    <property type="entry name" value="STAS"/>
    <property type="match status" value="1"/>
</dbReference>
<gene>
    <name evidence="4" type="ORF">AWJ07_09695</name>
</gene>
<evidence type="ECO:0000256" key="2">
    <source>
        <dbReference type="RuleBase" id="RU003749"/>
    </source>
</evidence>
<comment type="caution">
    <text evidence="4">The sequence shown here is derived from an EMBL/GenBank/DDBJ whole genome shotgun (WGS) entry which is preliminary data.</text>
</comment>
<dbReference type="InterPro" id="IPR003658">
    <property type="entry name" value="Anti-sigma_ant"/>
</dbReference>
<dbReference type="RefSeq" id="WP_011639120.1">
    <property type="nucleotide sequence ID" value="NZ_JBBMQR010000008.1"/>
</dbReference>
<dbReference type="OMA" id="VGIWRCA"/>
<dbReference type="InterPro" id="IPR002645">
    <property type="entry name" value="STAS_dom"/>
</dbReference>
<dbReference type="NCBIfam" id="TIGR00377">
    <property type="entry name" value="ant_ant_sig"/>
    <property type="match status" value="1"/>
</dbReference>
<dbReference type="EMBL" id="LRDC01000071">
    <property type="protein sequence ID" value="KVX00078.1"/>
    <property type="molecule type" value="Genomic_DNA"/>
</dbReference>
<dbReference type="Gene3D" id="3.30.750.24">
    <property type="entry name" value="STAS domain"/>
    <property type="match status" value="1"/>
</dbReference>
<dbReference type="SUPFAM" id="SSF52091">
    <property type="entry name" value="SpoIIaa-like"/>
    <property type="match status" value="1"/>
</dbReference>
<name>A0A106BWS7_SHEFR</name>
<dbReference type="InterPro" id="IPR036513">
    <property type="entry name" value="STAS_dom_sf"/>
</dbReference>